<protein>
    <submittedName>
        <fullName evidence="2">Uncharacterized protein</fullName>
    </submittedName>
</protein>
<name>A0ABR2ZDY3_9AGAR</name>
<accession>A0ABR2ZDY3</accession>
<evidence type="ECO:0000313" key="2">
    <source>
        <dbReference type="EMBL" id="KAL0059452.1"/>
    </source>
</evidence>
<reference evidence="2 3" key="1">
    <citation type="submission" date="2024-05" db="EMBL/GenBank/DDBJ databases">
        <title>A draft genome resource for the thread blight pathogen Marasmius tenuissimus strain MS-2.</title>
        <authorList>
            <person name="Yulfo-Soto G.E."/>
            <person name="Baruah I.K."/>
            <person name="Amoako-Attah I."/>
            <person name="Bukari Y."/>
            <person name="Meinhardt L.W."/>
            <person name="Bailey B.A."/>
            <person name="Cohen S.P."/>
        </authorList>
    </citation>
    <scope>NUCLEOTIDE SEQUENCE [LARGE SCALE GENOMIC DNA]</scope>
    <source>
        <strain evidence="2 3">MS-2</strain>
    </source>
</reference>
<gene>
    <name evidence="2" type="ORF">AAF712_013796</name>
</gene>
<dbReference type="EMBL" id="JBBXMP010000226">
    <property type="protein sequence ID" value="KAL0059452.1"/>
    <property type="molecule type" value="Genomic_DNA"/>
</dbReference>
<evidence type="ECO:0000313" key="3">
    <source>
        <dbReference type="Proteomes" id="UP001437256"/>
    </source>
</evidence>
<sequence>MSPTMPHAQTPMPHPHTPVTPTQAHAHPYPHPYPPVGIPVSLSHHGASRPSSPSGYSRVSDGLPYRGSPSISGSEFEVEKVSRSNHVSMRRRTAMPTATTEDDIAYRESVSRLLTAATRVSTVSGYIPLDPTHLILFFRTKSGITHSLDFPIDVDYNTPPALDVFIAACRPHQTSEVNDYSDKESLFYPPNLPLTTSLEIGNHPILDAVRASLFPLLPQGHYLTVVRDKLEVIVAGARMDPQPRTLRNDGRVATICVTLPVRFRGGSLIVRDAEGYTEKFFGRGGKSGDMEWVAFSADCEYEIEQVQKGCRMAIFYGVYLKTYGASGVEGTDPLINPSDVFLELVTPVLNYSRGRCVGFYVACQYGVDPGDVVADTLVPMLKGGDSLLYHALKLYKLTPELRWTAGGYIWPRDRPVEISNPTSPNNSPSRLSMSGLSLQDSVHASPRAARHAQPPVRGTFAMGAFPEEVGFTEEDLRHRVVDSGAIPLAEADITILTDWNVPSPTVGKERVSFVAGGEMERLVVNALIVVYVP</sequence>
<feature type="region of interest" description="Disordered" evidence="1">
    <location>
        <begin position="1"/>
        <end position="96"/>
    </location>
</feature>
<proteinExistence type="predicted"/>
<organism evidence="2 3">
    <name type="scientific">Marasmius tenuissimus</name>
    <dbReference type="NCBI Taxonomy" id="585030"/>
    <lineage>
        <taxon>Eukaryota</taxon>
        <taxon>Fungi</taxon>
        <taxon>Dikarya</taxon>
        <taxon>Basidiomycota</taxon>
        <taxon>Agaricomycotina</taxon>
        <taxon>Agaricomycetes</taxon>
        <taxon>Agaricomycetidae</taxon>
        <taxon>Agaricales</taxon>
        <taxon>Marasmiineae</taxon>
        <taxon>Marasmiaceae</taxon>
        <taxon>Marasmius</taxon>
    </lineage>
</organism>
<keyword evidence="3" id="KW-1185">Reference proteome</keyword>
<dbReference type="Proteomes" id="UP001437256">
    <property type="component" value="Unassembled WGS sequence"/>
</dbReference>
<evidence type="ECO:0000256" key="1">
    <source>
        <dbReference type="SAM" id="MobiDB-lite"/>
    </source>
</evidence>
<comment type="caution">
    <text evidence="2">The sequence shown here is derived from an EMBL/GenBank/DDBJ whole genome shotgun (WGS) entry which is preliminary data.</text>
</comment>